<dbReference type="AlphaFoldDB" id="A0A4Z2GAL7"/>
<keyword evidence="2" id="KW-1185">Reference proteome</keyword>
<sequence>MLVRERRRFSIPGGPWMSQYRAPSDRASLERGSSGRWSGVGLLHSIAANPFALPAMRRMSYRGGHLPGSCSHPANPATFPFRRIKHETDNNGRAGLKPITRSALWRPPASSRALCRWRAAVEGSVQGNLIKQGVAGQTVRVVIRPNTGEDAVGEVGEVGAHGVKGRSQKLYISSWGGFDE</sequence>
<gene>
    <name evidence="1" type="ORF">EYF80_039159</name>
</gene>
<organism evidence="1 2">
    <name type="scientific">Liparis tanakae</name>
    <name type="common">Tanaka's snailfish</name>
    <dbReference type="NCBI Taxonomy" id="230148"/>
    <lineage>
        <taxon>Eukaryota</taxon>
        <taxon>Metazoa</taxon>
        <taxon>Chordata</taxon>
        <taxon>Craniata</taxon>
        <taxon>Vertebrata</taxon>
        <taxon>Euteleostomi</taxon>
        <taxon>Actinopterygii</taxon>
        <taxon>Neopterygii</taxon>
        <taxon>Teleostei</taxon>
        <taxon>Neoteleostei</taxon>
        <taxon>Acanthomorphata</taxon>
        <taxon>Eupercaria</taxon>
        <taxon>Perciformes</taxon>
        <taxon>Cottioidei</taxon>
        <taxon>Cottales</taxon>
        <taxon>Liparidae</taxon>
        <taxon>Liparis</taxon>
    </lineage>
</organism>
<accession>A0A4Z2GAL7</accession>
<evidence type="ECO:0000313" key="2">
    <source>
        <dbReference type="Proteomes" id="UP000314294"/>
    </source>
</evidence>
<dbReference type="EMBL" id="SRLO01000610">
    <property type="protein sequence ID" value="TNN50646.1"/>
    <property type="molecule type" value="Genomic_DNA"/>
</dbReference>
<dbReference type="Proteomes" id="UP000314294">
    <property type="component" value="Unassembled WGS sequence"/>
</dbReference>
<reference evidence="1 2" key="1">
    <citation type="submission" date="2019-03" db="EMBL/GenBank/DDBJ databases">
        <title>First draft genome of Liparis tanakae, snailfish: a comprehensive survey of snailfish specific genes.</title>
        <authorList>
            <person name="Kim W."/>
            <person name="Song I."/>
            <person name="Jeong J.-H."/>
            <person name="Kim D."/>
            <person name="Kim S."/>
            <person name="Ryu S."/>
            <person name="Song J.Y."/>
            <person name="Lee S.K."/>
        </authorList>
    </citation>
    <scope>NUCLEOTIDE SEQUENCE [LARGE SCALE GENOMIC DNA]</scope>
    <source>
        <tissue evidence="1">Muscle</tissue>
    </source>
</reference>
<comment type="caution">
    <text evidence="1">The sequence shown here is derived from an EMBL/GenBank/DDBJ whole genome shotgun (WGS) entry which is preliminary data.</text>
</comment>
<evidence type="ECO:0000313" key="1">
    <source>
        <dbReference type="EMBL" id="TNN50646.1"/>
    </source>
</evidence>
<protein>
    <submittedName>
        <fullName evidence="1">Uncharacterized protein</fullName>
    </submittedName>
</protein>
<proteinExistence type="predicted"/>
<name>A0A4Z2GAL7_9TELE</name>